<dbReference type="EMBL" id="DXET01000028">
    <property type="protein sequence ID" value="HIX80544.1"/>
    <property type="molecule type" value="Genomic_DNA"/>
</dbReference>
<evidence type="ECO:0000313" key="2">
    <source>
        <dbReference type="Proteomes" id="UP000886724"/>
    </source>
</evidence>
<protein>
    <submittedName>
        <fullName evidence="1">Uncharacterized protein</fullName>
    </submittedName>
</protein>
<gene>
    <name evidence="1" type="ORF">H9980_01030</name>
</gene>
<reference evidence="1" key="1">
    <citation type="journal article" date="2021" name="PeerJ">
        <title>Extensive microbial diversity within the chicken gut microbiome revealed by metagenomics and culture.</title>
        <authorList>
            <person name="Gilroy R."/>
            <person name="Ravi A."/>
            <person name="Getino M."/>
            <person name="Pursley I."/>
            <person name="Horton D.L."/>
            <person name="Alikhan N.F."/>
            <person name="Baker D."/>
            <person name="Gharbi K."/>
            <person name="Hall N."/>
            <person name="Watson M."/>
            <person name="Adriaenssens E.M."/>
            <person name="Foster-Nyarko E."/>
            <person name="Jarju S."/>
            <person name="Secka A."/>
            <person name="Antonio M."/>
            <person name="Oren A."/>
            <person name="Chaudhuri R.R."/>
            <person name="La Ragione R."/>
            <person name="Hildebrand F."/>
            <person name="Pallen M.J."/>
        </authorList>
    </citation>
    <scope>NUCLEOTIDE SEQUENCE</scope>
    <source>
        <strain evidence="1">ChiGjej1B1-14440</strain>
    </source>
</reference>
<sequence length="127" mass="14923">MALKKLLSVCFDTKKLKITIMVLKKINQYTIRVEYEDEVEKIKESNHEVSYDFVYYLSDLIEKAKLDKINSQDMAVGYLEVYFGEDEYLPCYFSSEDVQNNKGLHYLIHSLLPFVDEGEDDIDKMIS</sequence>
<evidence type="ECO:0000313" key="1">
    <source>
        <dbReference type="EMBL" id="HIX80544.1"/>
    </source>
</evidence>
<dbReference type="AlphaFoldDB" id="A0A9D1XJE3"/>
<comment type="caution">
    <text evidence="1">The sequence shown here is derived from an EMBL/GenBank/DDBJ whole genome shotgun (WGS) entry which is preliminary data.</text>
</comment>
<dbReference type="Proteomes" id="UP000886724">
    <property type="component" value="Unassembled WGS sequence"/>
</dbReference>
<organism evidence="1 2">
    <name type="scientific">Candidatus Erysipelatoclostridium merdavium</name>
    <dbReference type="NCBI Taxonomy" id="2838566"/>
    <lineage>
        <taxon>Bacteria</taxon>
        <taxon>Bacillati</taxon>
        <taxon>Bacillota</taxon>
        <taxon>Erysipelotrichia</taxon>
        <taxon>Erysipelotrichales</taxon>
        <taxon>Erysipelotrichales incertae sedis</taxon>
    </lineage>
</organism>
<reference evidence="1" key="2">
    <citation type="submission" date="2021-04" db="EMBL/GenBank/DDBJ databases">
        <authorList>
            <person name="Gilroy R."/>
        </authorList>
    </citation>
    <scope>NUCLEOTIDE SEQUENCE</scope>
    <source>
        <strain evidence="1">ChiGjej1B1-14440</strain>
    </source>
</reference>
<name>A0A9D1XJE3_9FIRM</name>
<proteinExistence type="predicted"/>
<accession>A0A9D1XJE3</accession>